<evidence type="ECO:0000313" key="6">
    <source>
        <dbReference type="Ensembl" id="ENSFCTP00005010997.1"/>
    </source>
</evidence>
<dbReference type="Ensembl" id="ENSFCTT00005016165.1">
    <property type="protein sequence ID" value="ENSFCTP00005010997.1"/>
    <property type="gene ID" value="ENSFCTG00005005794.1"/>
</dbReference>
<accession>A0ABI7WL07</accession>
<comment type="similarity">
    <text evidence="1">Belongs to the eukaryotic ribosomal protein eL32 family.</text>
</comment>
<name>A0ABI7WL07_FELCA</name>
<evidence type="ECO:0000256" key="3">
    <source>
        <dbReference type="ARBA" id="ARBA00023274"/>
    </source>
</evidence>
<dbReference type="PANTHER" id="PTHR23413:SF1">
    <property type="entry name" value="RIBOSOMAL PROTEIN L32"/>
    <property type="match status" value="1"/>
</dbReference>
<dbReference type="InterPro" id="IPR036351">
    <property type="entry name" value="Ribosomal_eL32_sf"/>
</dbReference>
<reference evidence="6" key="2">
    <citation type="submission" date="2025-08" db="UniProtKB">
        <authorList>
            <consortium name="Ensembl"/>
        </authorList>
    </citation>
    <scope>IDENTIFICATION</scope>
    <source>
        <strain evidence="6">breed Abyssinian</strain>
    </source>
</reference>
<evidence type="ECO:0000313" key="7">
    <source>
        <dbReference type="Proteomes" id="UP000823872"/>
    </source>
</evidence>
<dbReference type="Pfam" id="PF01655">
    <property type="entry name" value="Ribosomal_L32e"/>
    <property type="match status" value="1"/>
</dbReference>
<dbReference type="Proteomes" id="UP000823872">
    <property type="component" value="Chromosome C1"/>
</dbReference>
<reference evidence="6 7" key="1">
    <citation type="submission" date="2021-02" db="EMBL/GenBank/DDBJ databases">
        <title>Safari Cat Assemblies.</title>
        <authorList>
            <person name="Bredemeyer K.R."/>
            <person name="Murphy W.J."/>
        </authorList>
    </citation>
    <scope>NUCLEOTIDE SEQUENCE [LARGE SCALE GENOMIC DNA]</scope>
</reference>
<proteinExistence type="inferred from homology"/>
<dbReference type="GeneTree" id="ENSGT00940000153973"/>
<evidence type="ECO:0000256" key="1">
    <source>
        <dbReference type="ARBA" id="ARBA00008431"/>
    </source>
</evidence>
<evidence type="ECO:0000256" key="4">
    <source>
        <dbReference type="ARBA" id="ARBA00035335"/>
    </source>
</evidence>
<keyword evidence="7" id="KW-1185">Reference proteome</keyword>
<feature type="region of interest" description="Disordered" evidence="5">
    <location>
        <begin position="108"/>
        <end position="130"/>
    </location>
</feature>
<dbReference type="PANTHER" id="PTHR23413">
    <property type="entry name" value="60S RIBOSOMAL PROTEIN L32 AND DNA-DIRECTED RNA POLYMERASE II, SUBUNIT N"/>
    <property type="match status" value="1"/>
</dbReference>
<dbReference type="SUPFAM" id="SSF52042">
    <property type="entry name" value="Ribosomal protein L32e"/>
    <property type="match status" value="1"/>
</dbReference>
<evidence type="ECO:0000256" key="2">
    <source>
        <dbReference type="ARBA" id="ARBA00022980"/>
    </source>
</evidence>
<sequence>MAALRLLVEAKILKKRTKKFIWHHSDRYVKMKCNCRKPRGADNRVQRRFQGQILMAHVGYGNNKKIKRMLPSGFRRFLVHKVKELEVLLMCSKSSCADCSQCLLQEPQSQCGKSSPAGHQSLESQCQAAQ</sequence>
<dbReference type="InterPro" id="IPR001515">
    <property type="entry name" value="Ribosomal_eL32"/>
</dbReference>
<reference evidence="6" key="3">
    <citation type="submission" date="2025-09" db="UniProtKB">
        <authorList>
            <consortium name="Ensembl"/>
        </authorList>
    </citation>
    <scope>IDENTIFICATION</scope>
    <source>
        <strain evidence="6">breed Abyssinian</strain>
    </source>
</reference>
<keyword evidence="2" id="KW-0689">Ribosomal protein</keyword>
<organism evidence="6 7">
    <name type="scientific">Felis catus</name>
    <name type="common">Cat</name>
    <name type="synonym">Felis silvestris catus</name>
    <dbReference type="NCBI Taxonomy" id="9685"/>
    <lineage>
        <taxon>Eukaryota</taxon>
        <taxon>Metazoa</taxon>
        <taxon>Chordata</taxon>
        <taxon>Craniata</taxon>
        <taxon>Vertebrata</taxon>
        <taxon>Euteleostomi</taxon>
        <taxon>Mammalia</taxon>
        <taxon>Eutheria</taxon>
        <taxon>Laurasiatheria</taxon>
        <taxon>Carnivora</taxon>
        <taxon>Feliformia</taxon>
        <taxon>Felidae</taxon>
        <taxon>Felinae</taxon>
        <taxon>Felis</taxon>
    </lineage>
</organism>
<evidence type="ECO:0000256" key="5">
    <source>
        <dbReference type="SAM" id="MobiDB-lite"/>
    </source>
</evidence>
<keyword evidence="3" id="KW-0687">Ribonucleoprotein</keyword>
<protein>
    <recommendedName>
        <fullName evidence="4">60S ribosomal protein L32</fullName>
    </recommendedName>
</protein>
<dbReference type="SMART" id="SM01393">
    <property type="entry name" value="Ribosomal_L32e"/>
    <property type="match status" value="1"/>
</dbReference>